<dbReference type="PRINTS" id="PR00973">
    <property type="entry name" value="RIBOSOMALS17"/>
</dbReference>
<dbReference type="InterPro" id="IPR019984">
    <property type="entry name" value="Ribosomal_uS17_bact/chlr"/>
</dbReference>
<dbReference type="AlphaFoldDB" id="A3U7M4"/>
<dbReference type="FunFam" id="2.40.50.140:FF:000123">
    <property type="entry name" value="30S ribosomal protein S17"/>
    <property type="match status" value="1"/>
</dbReference>
<keyword evidence="8" id="KW-1185">Reference proteome</keyword>
<evidence type="ECO:0000256" key="1">
    <source>
        <dbReference type="ARBA" id="ARBA00010254"/>
    </source>
</evidence>
<comment type="function">
    <text evidence="6">One of the primary rRNA binding proteins, it binds specifically to the 5'-end of 16S ribosomal RNA.</text>
</comment>
<dbReference type="CDD" id="cd00364">
    <property type="entry name" value="Ribosomal_uS17"/>
    <property type="match status" value="1"/>
</dbReference>
<keyword evidence="2 6" id="KW-0699">rRNA-binding</keyword>
<dbReference type="GO" id="GO:0022627">
    <property type="term" value="C:cytosolic small ribosomal subunit"/>
    <property type="evidence" value="ECO:0007669"/>
    <property type="project" value="UniProtKB-UniRule"/>
</dbReference>
<organism evidence="7 8">
    <name type="scientific">Croceibacter atlanticus (strain ATCC BAA-628 / JCM 21780 / CIP 108009 / IAM 15332 / KCTC 12090 / HTCC2559)</name>
    <dbReference type="NCBI Taxonomy" id="216432"/>
    <lineage>
        <taxon>Bacteria</taxon>
        <taxon>Pseudomonadati</taxon>
        <taxon>Bacteroidota</taxon>
        <taxon>Flavobacteriia</taxon>
        <taxon>Flavobacteriales</taxon>
        <taxon>Flavobacteriaceae</taxon>
        <taxon>Croceibacter</taxon>
    </lineage>
</organism>
<dbReference type="PANTHER" id="PTHR10744:SF1">
    <property type="entry name" value="SMALL RIBOSOMAL SUBUNIT PROTEIN US17M"/>
    <property type="match status" value="1"/>
</dbReference>
<evidence type="ECO:0000313" key="8">
    <source>
        <dbReference type="Proteomes" id="UP000002297"/>
    </source>
</evidence>
<evidence type="ECO:0000256" key="4">
    <source>
        <dbReference type="ARBA" id="ARBA00022980"/>
    </source>
</evidence>
<dbReference type="GO" id="GO:0019843">
    <property type="term" value="F:rRNA binding"/>
    <property type="evidence" value="ECO:0007669"/>
    <property type="project" value="UniProtKB-UniRule"/>
</dbReference>
<dbReference type="PANTHER" id="PTHR10744">
    <property type="entry name" value="40S RIBOSOMAL PROTEIN S11 FAMILY MEMBER"/>
    <property type="match status" value="1"/>
</dbReference>
<dbReference type="NCBIfam" id="NF004123">
    <property type="entry name" value="PRK05610.1"/>
    <property type="match status" value="1"/>
</dbReference>
<keyword evidence="3 6" id="KW-0694">RNA-binding</keyword>
<dbReference type="GO" id="GO:0003735">
    <property type="term" value="F:structural constituent of ribosome"/>
    <property type="evidence" value="ECO:0007669"/>
    <property type="project" value="UniProtKB-UniRule"/>
</dbReference>
<dbReference type="KEGG" id="cat:CA2559_05760"/>
<dbReference type="InterPro" id="IPR012340">
    <property type="entry name" value="NA-bd_OB-fold"/>
</dbReference>
<comment type="subunit">
    <text evidence="6">Part of the 30S ribosomal subunit.</text>
</comment>
<name>A3U7M4_CROAH</name>
<dbReference type="EMBL" id="CP002046">
    <property type="protein sequence ID" value="EAP88241.1"/>
    <property type="molecule type" value="Genomic_DNA"/>
</dbReference>
<dbReference type="GO" id="GO:0006412">
    <property type="term" value="P:translation"/>
    <property type="evidence" value="ECO:0007669"/>
    <property type="project" value="UniProtKB-UniRule"/>
</dbReference>
<dbReference type="Gene3D" id="2.40.50.140">
    <property type="entry name" value="Nucleic acid-binding proteins"/>
    <property type="match status" value="1"/>
</dbReference>
<keyword evidence="5 6" id="KW-0687">Ribonucleoprotein</keyword>
<evidence type="ECO:0000256" key="6">
    <source>
        <dbReference type="HAMAP-Rule" id="MF_01345"/>
    </source>
</evidence>
<evidence type="ECO:0000256" key="5">
    <source>
        <dbReference type="ARBA" id="ARBA00023274"/>
    </source>
</evidence>
<comment type="similarity">
    <text evidence="1 6">Belongs to the universal ribosomal protein uS17 family.</text>
</comment>
<reference evidence="7 8" key="1">
    <citation type="journal article" date="2010" name="J. Bacteriol.">
        <title>The complete genome sequence of Croceibacter atlanticus HTCC2559T.</title>
        <authorList>
            <person name="Oh H.M."/>
            <person name="Kang I."/>
            <person name="Ferriera S."/>
            <person name="Giovannoni S.J."/>
            <person name="Cho J.C."/>
        </authorList>
    </citation>
    <scope>NUCLEOTIDE SEQUENCE [LARGE SCALE GENOMIC DNA]</scope>
    <source>
        <strain evidence="8">ATCC BAA-628 / HTCC2559 / KCTC 12090</strain>
    </source>
</reference>
<evidence type="ECO:0000256" key="2">
    <source>
        <dbReference type="ARBA" id="ARBA00022730"/>
    </source>
</evidence>
<dbReference type="Pfam" id="PF00366">
    <property type="entry name" value="Ribosomal_S17"/>
    <property type="match status" value="1"/>
</dbReference>
<evidence type="ECO:0000313" key="7">
    <source>
        <dbReference type="EMBL" id="EAP88241.1"/>
    </source>
</evidence>
<keyword evidence="4 6" id="KW-0689">Ribosomal protein</keyword>
<dbReference type="HOGENOM" id="CLU_073626_1_0_10"/>
<dbReference type="STRING" id="216432.CA2559_05760"/>
<evidence type="ECO:0000256" key="3">
    <source>
        <dbReference type="ARBA" id="ARBA00022884"/>
    </source>
</evidence>
<dbReference type="SUPFAM" id="SSF50249">
    <property type="entry name" value="Nucleic acid-binding proteins"/>
    <property type="match status" value="1"/>
</dbReference>
<gene>
    <name evidence="6" type="primary">rpsQ</name>
    <name evidence="7" type="ordered locus">CA2559_05760</name>
</gene>
<protein>
    <recommendedName>
        <fullName evidence="6">Small ribosomal subunit protein uS17</fullName>
    </recommendedName>
</protein>
<accession>A3U7M4</accession>
<proteinExistence type="inferred from homology"/>
<dbReference type="InterPro" id="IPR000266">
    <property type="entry name" value="Ribosomal_uS17"/>
</dbReference>
<sequence>MEMEKRNLRKERVGVVTSNKMQKSIVVSEIKKVKHPMYGKFVLKTKKYVAHDETNDCNEGDTVRIMETRPMSKSKCWRLVEIIERAK</sequence>
<dbReference type="HAMAP" id="MF_01345_B">
    <property type="entry name" value="Ribosomal_uS17_B"/>
    <property type="match status" value="1"/>
</dbReference>
<dbReference type="eggNOG" id="COG0186">
    <property type="taxonomic scope" value="Bacteria"/>
</dbReference>
<dbReference type="NCBIfam" id="TIGR03635">
    <property type="entry name" value="uS17_bact"/>
    <property type="match status" value="1"/>
</dbReference>
<dbReference type="Proteomes" id="UP000002297">
    <property type="component" value="Chromosome"/>
</dbReference>